<feature type="compositionally biased region" description="Low complexity" evidence="1">
    <location>
        <begin position="90"/>
        <end position="105"/>
    </location>
</feature>
<name>A0A1Y2B2W6_9FUNG</name>
<feature type="region of interest" description="Disordered" evidence="1">
    <location>
        <begin position="71"/>
        <end position="116"/>
    </location>
</feature>
<proteinExistence type="predicted"/>
<organism evidence="2 3">
    <name type="scientific">Rhizoclosmatium globosum</name>
    <dbReference type="NCBI Taxonomy" id="329046"/>
    <lineage>
        <taxon>Eukaryota</taxon>
        <taxon>Fungi</taxon>
        <taxon>Fungi incertae sedis</taxon>
        <taxon>Chytridiomycota</taxon>
        <taxon>Chytridiomycota incertae sedis</taxon>
        <taxon>Chytridiomycetes</taxon>
        <taxon>Chytridiales</taxon>
        <taxon>Chytriomycetaceae</taxon>
        <taxon>Rhizoclosmatium</taxon>
    </lineage>
</organism>
<accession>A0A1Y2B2W6</accession>
<evidence type="ECO:0000313" key="2">
    <source>
        <dbReference type="EMBL" id="ORY29074.1"/>
    </source>
</evidence>
<dbReference type="AlphaFoldDB" id="A0A1Y2B2W6"/>
<evidence type="ECO:0000313" key="3">
    <source>
        <dbReference type="Proteomes" id="UP000193642"/>
    </source>
</evidence>
<evidence type="ECO:0000256" key="1">
    <source>
        <dbReference type="SAM" id="MobiDB-lite"/>
    </source>
</evidence>
<gene>
    <name evidence="2" type="ORF">BCR33DRAFT_588176</name>
</gene>
<dbReference type="EMBL" id="MCGO01000090">
    <property type="protein sequence ID" value="ORY29074.1"/>
    <property type="molecule type" value="Genomic_DNA"/>
</dbReference>
<keyword evidence="3" id="KW-1185">Reference proteome</keyword>
<dbReference type="OrthoDB" id="432234at2759"/>
<feature type="compositionally biased region" description="Basic and acidic residues" evidence="1">
    <location>
        <begin position="71"/>
        <end position="81"/>
    </location>
</feature>
<comment type="caution">
    <text evidence="2">The sequence shown here is derived from an EMBL/GenBank/DDBJ whole genome shotgun (WGS) entry which is preliminary data.</text>
</comment>
<reference evidence="2 3" key="1">
    <citation type="submission" date="2016-07" db="EMBL/GenBank/DDBJ databases">
        <title>Pervasive Adenine N6-methylation of Active Genes in Fungi.</title>
        <authorList>
            <consortium name="DOE Joint Genome Institute"/>
            <person name="Mondo S.J."/>
            <person name="Dannebaum R.O."/>
            <person name="Kuo R.C."/>
            <person name="Labutti K."/>
            <person name="Haridas S."/>
            <person name="Kuo A."/>
            <person name="Salamov A."/>
            <person name="Ahrendt S.R."/>
            <person name="Lipzen A."/>
            <person name="Sullivan W."/>
            <person name="Andreopoulos W.B."/>
            <person name="Clum A."/>
            <person name="Lindquist E."/>
            <person name="Daum C."/>
            <person name="Ramamoorthy G.K."/>
            <person name="Gryganskyi A."/>
            <person name="Culley D."/>
            <person name="Magnuson J.K."/>
            <person name="James T.Y."/>
            <person name="O'Malley M.A."/>
            <person name="Stajich J.E."/>
            <person name="Spatafora J.W."/>
            <person name="Visel A."/>
            <person name="Grigoriev I.V."/>
        </authorList>
    </citation>
    <scope>NUCLEOTIDE SEQUENCE [LARGE SCALE GENOMIC DNA]</scope>
    <source>
        <strain evidence="2 3">JEL800</strain>
    </source>
</reference>
<protein>
    <submittedName>
        <fullName evidence="2">Uncharacterized protein</fullName>
    </submittedName>
</protein>
<dbReference type="Proteomes" id="UP000193642">
    <property type="component" value="Unassembled WGS sequence"/>
</dbReference>
<sequence>MNITVCQEIETWTEDYLRSFRKGVLISACRAFGIVVGSRPTISNIISAMMSFQQQQQGQPEQYAPVIRQRTATDRRNDRHNPLRTRVQISLSNSSTNSRRTPTSRAVSDQSHNARRIEQRNVESLQQAELEAVTASTILHKVTLPTAAELHGFDRYPETAIAMFMDQGNLGYFGQYDSVETLVTKTEREVVTPQVFHKKLSDYQSVHNLSAKPSTCASCGCRRYDSKEYMFPLEAIKDVFELTNEQRERYLGIPDVYKPILGVWVEQGKYFNLHPHTRSTQTIHDSTVSLFPLCESCADLFLNSHKCATYCLQSGFDFGNQTAALSILGIQSVSVFTSFVVQRVVTHAVLHKVVPRSSGASIAVTGHVISTPITNSLFQRVGLPHHNIPDFHQFHVIGTKTHWETLKTMIRQQKLSQFTLPADDVRKLSKMLYAINPDFKTSIVDEAAFNAFVDNITQDTMDAIIEDLLENAVVSEDPEIAEEELNSSDSYFRGQPQYSDEDQEFYANTVITNSVHMSNPSEISAPTSDDLNKMLLAAMTAATQDPMEEPREKDSMTLDSFLQETMPDVLQENQLNGTQATVISSLMVHF</sequence>